<evidence type="ECO:0000256" key="1">
    <source>
        <dbReference type="SAM" id="MobiDB-lite"/>
    </source>
</evidence>
<feature type="compositionally biased region" description="Polar residues" evidence="1">
    <location>
        <begin position="207"/>
        <end position="216"/>
    </location>
</feature>
<dbReference type="EMBL" id="JANAWD010000493">
    <property type="protein sequence ID" value="KAJ3478669.1"/>
    <property type="molecule type" value="Genomic_DNA"/>
</dbReference>
<organism evidence="2 3">
    <name type="scientific">Meripilus lineatus</name>
    <dbReference type="NCBI Taxonomy" id="2056292"/>
    <lineage>
        <taxon>Eukaryota</taxon>
        <taxon>Fungi</taxon>
        <taxon>Dikarya</taxon>
        <taxon>Basidiomycota</taxon>
        <taxon>Agaricomycotina</taxon>
        <taxon>Agaricomycetes</taxon>
        <taxon>Polyporales</taxon>
        <taxon>Meripilaceae</taxon>
        <taxon>Meripilus</taxon>
    </lineage>
</organism>
<feature type="compositionally biased region" description="Basic and acidic residues" evidence="1">
    <location>
        <begin position="80"/>
        <end position="98"/>
    </location>
</feature>
<dbReference type="Proteomes" id="UP001212997">
    <property type="component" value="Unassembled WGS sequence"/>
</dbReference>
<dbReference type="AlphaFoldDB" id="A0AAD5UV56"/>
<proteinExistence type="predicted"/>
<evidence type="ECO:0000313" key="3">
    <source>
        <dbReference type="Proteomes" id="UP001212997"/>
    </source>
</evidence>
<gene>
    <name evidence="2" type="ORF">NLI96_g9596</name>
</gene>
<comment type="caution">
    <text evidence="2">The sequence shown here is derived from an EMBL/GenBank/DDBJ whole genome shotgun (WGS) entry which is preliminary data.</text>
</comment>
<reference evidence="2" key="1">
    <citation type="submission" date="2022-07" db="EMBL/GenBank/DDBJ databases">
        <title>Genome Sequence of Physisporinus lineatus.</title>
        <authorList>
            <person name="Buettner E."/>
        </authorList>
    </citation>
    <scope>NUCLEOTIDE SEQUENCE</scope>
    <source>
        <strain evidence="2">VT162</strain>
    </source>
</reference>
<keyword evidence="3" id="KW-1185">Reference proteome</keyword>
<feature type="region of interest" description="Disordered" evidence="1">
    <location>
        <begin position="80"/>
        <end position="121"/>
    </location>
</feature>
<protein>
    <submittedName>
        <fullName evidence="2">Uncharacterized protein</fullName>
    </submittedName>
</protein>
<name>A0AAD5UV56_9APHY</name>
<accession>A0AAD5UV56</accession>
<sequence>MANTPASQLVHSCICKHRENVEPGRQSPARPNTAGAQVLQPLHTAQIRERQQGEILHLRRQVLRDLEAKRLEEVKSRLRNQREEAEQRKKESQIRITDKLPPAKRSRGWGPAPPKSLFQKTKSDAAKLQKGIYSARMIPPMPVAKSFRVLSSPPSLKLLPPALTPASKCSGSRVTVTAVPAHRTSDDASKASHPRSPQPTKVVNPKSIPQNDTGSVSKPGDAVVVAPSQQLPAVSSKPKIAKKDPMKTLFMPKQRIPPRASVQVTGMASRT</sequence>
<evidence type="ECO:0000313" key="2">
    <source>
        <dbReference type="EMBL" id="KAJ3478669.1"/>
    </source>
</evidence>
<feature type="region of interest" description="Disordered" evidence="1">
    <location>
        <begin position="181"/>
        <end position="246"/>
    </location>
</feature>